<reference evidence="2 4" key="2">
    <citation type="journal article" date="2013" name="Nature">
        <title>Insights into bilaterian evolution from three spiralian genomes.</title>
        <authorList>
            <person name="Simakov O."/>
            <person name="Marletaz F."/>
            <person name="Cho S.J."/>
            <person name="Edsinger-Gonzales E."/>
            <person name="Havlak P."/>
            <person name="Hellsten U."/>
            <person name="Kuo D.H."/>
            <person name="Larsson T."/>
            <person name="Lv J."/>
            <person name="Arendt D."/>
            <person name="Savage R."/>
            <person name="Osoegawa K."/>
            <person name="de Jong P."/>
            <person name="Grimwood J."/>
            <person name="Chapman J.A."/>
            <person name="Shapiro H."/>
            <person name="Aerts A."/>
            <person name="Otillar R.P."/>
            <person name="Terry A.Y."/>
            <person name="Boore J.L."/>
            <person name="Grigoriev I.V."/>
            <person name="Lindberg D.R."/>
            <person name="Seaver E.C."/>
            <person name="Weisblat D.A."/>
            <person name="Putnam N.H."/>
            <person name="Rokhsar D.S."/>
        </authorList>
    </citation>
    <scope>NUCLEOTIDE SEQUENCE</scope>
    <source>
        <strain evidence="2 4">I ESC-2004</strain>
    </source>
</reference>
<feature type="chain" id="PRO_5008788968" evidence="1">
    <location>
        <begin position="21"/>
        <end position="255"/>
    </location>
</feature>
<sequence length="255" mass="28054">MSLKCTSLFFLVLTSGWTSALDEGDPIVTLNDIDLSLESPSFLIQHSIPLEVKWISSYSGGQFSHLHGIPAGSPIRLQDPSDQRFVKVEAPSAVEGVVIRPFVNYDAKEPRVRGSLRIHISKWTQAAFSSVTFTAIPKSYSITHAKYDSEIRLAFHMTNATLEGKSAFFLQYPNQHVITDLTSTFAKDPGEVGDFATCAVVRADENDGNVDVDLRCMVSGLAVGDRISYNLGLQGLINQKVEFIFSSSVFVSRFP</sequence>
<protein>
    <submittedName>
        <fullName evidence="2 3">Uncharacterized protein</fullName>
    </submittedName>
</protein>
<evidence type="ECO:0000313" key="2">
    <source>
        <dbReference type="EMBL" id="ELU13480.1"/>
    </source>
</evidence>
<proteinExistence type="predicted"/>
<reference evidence="3" key="3">
    <citation type="submission" date="2015-06" db="UniProtKB">
        <authorList>
            <consortium name="EnsemblMetazoa"/>
        </authorList>
    </citation>
    <scope>IDENTIFICATION</scope>
</reference>
<dbReference type="EMBL" id="KB295185">
    <property type="protein sequence ID" value="ELU13480.1"/>
    <property type="molecule type" value="Genomic_DNA"/>
</dbReference>
<reference evidence="4" key="1">
    <citation type="submission" date="2012-12" db="EMBL/GenBank/DDBJ databases">
        <authorList>
            <person name="Hellsten U."/>
            <person name="Grimwood J."/>
            <person name="Chapman J.A."/>
            <person name="Shapiro H."/>
            <person name="Aerts A."/>
            <person name="Otillar R.P."/>
            <person name="Terry A.Y."/>
            <person name="Boore J.L."/>
            <person name="Simakov O."/>
            <person name="Marletaz F."/>
            <person name="Cho S.-J."/>
            <person name="Edsinger-Gonzales E."/>
            <person name="Havlak P."/>
            <person name="Kuo D.-H."/>
            <person name="Larsson T."/>
            <person name="Lv J."/>
            <person name="Arendt D."/>
            <person name="Savage R."/>
            <person name="Osoegawa K."/>
            <person name="de Jong P."/>
            <person name="Lindberg D.R."/>
            <person name="Seaver E.C."/>
            <person name="Weisblat D.A."/>
            <person name="Putnam N.H."/>
            <person name="Grigoriev I.V."/>
            <person name="Rokhsar D.S."/>
        </authorList>
    </citation>
    <scope>NUCLEOTIDE SEQUENCE</scope>
    <source>
        <strain evidence="4">I ESC-2004</strain>
    </source>
</reference>
<dbReference type="HOGENOM" id="CLU_088703_0_0_1"/>
<gene>
    <name evidence="2" type="ORF">CAPTEDRAFT_216206</name>
</gene>
<organism evidence="2">
    <name type="scientific">Capitella teleta</name>
    <name type="common">Polychaete worm</name>
    <dbReference type="NCBI Taxonomy" id="283909"/>
    <lineage>
        <taxon>Eukaryota</taxon>
        <taxon>Metazoa</taxon>
        <taxon>Spiralia</taxon>
        <taxon>Lophotrochozoa</taxon>
        <taxon>Annelida</taxon>
        <taxon>Polychaeta</taxon>
        <taxon>Sedentaria</taxon>
        <taxon>Scolecida</taxon>
        <taxon>Capitellidae</taxon>
        <taxon>Capitella</taxon>
    </lineage>
</organism>
<evidence type="ECO:0000313" key="3">
    <source>
        <dbReference type="EnsemblMetazoa" id="CapteP216206"/>
    </source>
</evidence>
<keyword evidence="1" id="KW-0732">Signal</keyword>
<dbReference type="AlphaFoldDB" id="R7VCS3"/>
<evidence type="ECO:0000256" key="1">
    <source>
        <dbReference type="SAM" id="SignalP"/>
    </source>
</evidence>
<accession>R7VCS3</accession>
<dbReference type="EMBL" id="AMQN01005130">
    <property type="status" value="NOT_ANNOTATED_CDS"/>
    <property type="molecule type" value="Genomic_DNA"/>
</dbReference>
<dbReference type="Proteomes" id="UP000014760">
    <property type="component" value="Unassembled WGS sequence"/>
</dbReference>
<evidence type="ECO:0000313" key="4">
    <source>
        <dbReference type="Proteomes" id="UP000014760"/>
    </source>
</evidence>
<keyword evidence="4" id="KW-1185">Reference proteome</keyword>
<name>R7VCS3_CAPTE</name>
<dbReference type="EnsemblMetazoa" id="CapteT216206">
    <property type="protein sequence ID" value="CapteP216206"/>
    <property type="gene ID" value="CapteG216206"/>
</dbReference>
<feature type="signal peptide" evidence="1">
    <location>
        <begin position="1"/>
        <end position="20"/>
    </location>
</feature>